<dbReference type="SUPFAM" id="SSF56672">
    <property type="entry name" value="DNA/RNA polymerases"/>
    <property type="match status" value="1"/>
</dbReference>
<dbReference type="AlphaFoldDB" id="A0AAW1EI68"/>
<keyword evidence="3" id="KW-1185">Reference proteome</keyword>
<dbReference type="Pfam" id="PF00078">
    <property type="entry name" value="RVT_1"/>
    <property type="match status" value="1"/>
</dbReference>
<reference evidence="2 3" key="1">
    <citation type="journal article" date="2024" name="Genome Biol. Evol.">
        <title>Chromosome-level genome assembly of the viviparous eelpout Zoarces viviparus.</title>
        <authorList>
            <person name="Fuhrmann N."/>
            <person name="Brasseur M.V."/>
            <person name="Bakowski C.E."/>
            <person name="Podsiadlowski L."/>
            <person name="Prost S."/>
            <person name="Krehenwinkel H."/>
            <person name="Mayer C."/>
        </authorList>
    </citation>
    <scope>NUCLEOTIDE SEQUENCE [LARGE SCALE GENOMIC DNA]</scope>
    <source>
        <strain evidence="2">NO-MEL_2022_Ind0_liver</strain>
    </source>
</reference>
<dbReference type="CDD" id="cd01650">
    <property type="entry name" value="RT_nLTR_like"/>
    <property type="match status" value="1"/>
</dbReference>
<organism evidence="2 3">
    <name type="scientific">Zoarces viviparus</name>
    <name type="common">Viviparous eelpout</name>
    <name type="synonym">Blennius viviparus</name>
    <dbReference type="NCBI Taxonomy" id="48416"/>
    <lineage>
        <taxon>Eukaryota</taxon>
        <taxon>Metazoa</taxon>
        <taxon>Chordata</taxon>
        <taxon>Craniata</taxon>
        <taxon>Vertebrata</taxon>
        <taxon>Euteleostomi</taxon>
        <taxon>Actinopterygii</taxon>
        <taxon>Neopterygii</taxon>
        <taxon>Teleostei</taxon>
        <taxon>Neoteleostei</taxon>
        <taxon>Acanthomorphata</taxon>
        <taxon>Eupercaria</taxon>
        <taxon>Perciformes</taxon>
        <taxon>Cottioidei</taxon>
        <taxon>Zoarcales</taxon>
        <taxon>Zoarcidae</taxon>
        <taxon>Zoarcinae</taxon>
        <taxon>Zoarces</taxon>
    </lineage>
</organism>
<gene>
    <name evidence="2" type="ORF">VZT92_021178</name>
</gene>
<dbReference type="InterPro" id="IPR000477">
    <property type="entry name" value="RT_dom"/>
</dbReference>
<evidence type="ECO:0000313" key="3">
    <source>
        <dbReference type="Proteomes" id="UP001488805"/>
    </source>
</evidence>
<comment type="caution">
    <text evidence="2">The sequence shown here is derived from an EMBL/GenBank/DDBJ whole genome shotgun (WGS) entry which is preliminary data.</text>
</comment>
<sequence>MILDGIMRLTKKEGRTLSVVFVDFAKAFDTVSHEHILSALRQKGLDQHMVELIASSYERCSTKVACSEGETKSIAMKVGVKQGDPMSPLLFNLALDPLIQKLEREGRGFAIDGRPLTSMAFADDLVMVRDSWDGMALNIVILETSCQLTGMSVQPSKCHGFFLDTQGKTLRVNNCSAWNVDGKPIHMIPVDESVKYLGVSVNPVVGLSPGNMPAKFQQWIGAIGKTPLDLADKVSLLRDYAIPRVTFVADHCMLSTAVLTEMDGYVKQAVKSWLHLPTCTADGLLYSRYSSGGLGIPRLARVIPSVQARRIHGLFHSPDEMIRWVAHRTIKHEKFKRAWLRAGGTLVELPELGTFTEDVNQGRRPVRCSVIPSSSLTPKSV</sequence>
<dbReference type="EMBL" id="JBCEZU010000329">
    <property type="protein sequence ID" value="KAK9521364.1"/>
    <property type="molecule type" value="Genomic_DNA"/>
</dbReference>
<protein>
    <recommendedName>
        <fullName evidence="1">Reverse transcriptase domain-containing protein</fullName>
    </recommendedName>
</protein>
<name>A0AAW1EI68_ZOAVI</name>
<proteinExistence type="predicted"/>
<dbReference type="PANTHER" id="PTHR47027">
    <property type="entry name" value="REVERSE TRANSCRIPTASE DOMAIN-CONTAINING PROTEIN"/>
    <property type="match status" value="1"/>
</dbReference>
<dbReference type="PANTHER" id="PTHR47027:SF20">
    <property type="entry name" value="REVERSE TRANSCRIPTASE-LIKE PROTEIN WITH RNA-DIRECTED DNA POLYMERASE DOMAIN"/>
    <property type="match status" value="1"/>
</dbReference>
<dbReference type="Proteomes" id="UP001488805">
    <property type="component" value="Unassembled WGS sequence"/>
</dbReference>
<dbReference type="InterPro" id="IPR043502">
    <property type="entry name" value="DNA/RNA_pol_sf"/>
</dbReference>
<evidence type="ECO:0000259" key="1">
    <source>
        <dbReference type="PROSITE" id="PS50878"/>
    </source>
</evidence>
<feature type="domain" description="Reverse transcriptase" evidence="1">
    <location>
        <begin position="1"/>
        <end position="201"/>
    </location>
</feature>
<accession>A0AAW1EI68</accession>
<evidence type="ECO:0000313" key="2">
    <source>
        <dbReference type="EMBL" id="KAK9521364.1"/>
    </source>
</evidence>
<dbReference type="PROSITE" id="PS50878">
    <property type="entry name" value="RT_POL"/>
    <property type="match status" value="1"/>
</dbReference>